<dbReference type="Gene3D" id="3.40.50.1110">
    <property type="entry name" value="SGNH hydrolase"/>
    <property type="match status" value="1"/>
</dbReference>
<comment type="caution">
    <text evidence="2">The sequence shown here is derived from an EMBL/GenBank/DDBJ whole genome shotgun (WGS) entry which is preliminary data.</text>
</comment>
<evidence type="ECO:0000313" key="3">
    <source>
        <dbReference type="Proteomes" id="UP000502823"/>
    </source>
</evidence>
<gene>
    <name evidence="2" type="ORF">Cfor_10212</name>
</gene>
<accession>A0A6L2PD37</accession>
<evidence type="ECO:0000256" key="1">
    <source>
        <dbReference type="SAM" id="SignalP"/>
    </source>
</evidence>
<dbReference type="OrthoDB" id="6631332at2759"/>
<dbReference type="SUPFAM" id="SSF52266">
    <property type="entry name" value="SGNH hydrolase"/>
    <property type="match status" value="1"/>
</dbReference>
<sequence>MTWLLVTGVVFWRSLCILNNFSRKECSESSTNDWIQVRVTHATKKRGNKPSFTSHGVQTSNRYAVLSNLQETPDNFPKVVSHSAKISYIKKESTSSKNQTILLIGDSHARGISERLASYLGSSYHCTGYVKPNADLNIIISTGISEVKTLDKNDVVIVYGGTLDIARDKTTRGLFYIQQFIKKSVHTNVLILNAPARFDLSASSCINKEVIHFNRKMLKLIKPFDYAQMALLMSKLLPFSVHANFFHSIDTCCK</sequence>
<evidence type="ECO:0008006" key="4">
    <source>
        <dbReference type="Google" id="ProtNLM"/>
    </source>
</evidence>
<dbReference type="EMBL" id="BLKM01000133">
    <property type="protein sequence ID" value="GFG29350.1"/>
    <property type="molecule type" value="Genomic_DNA"/>
</dbReference>
<proteinExistence type="predicted"/>
<dbReference type="InParanoid" id="A0A6L2PD37"/>
<dbReference type="Proteomes" id="UP000502823">
    <property type="component" value="Unassembled WGS sequence"/>
</dbReference>
<organism evidence="2 3">
    <name type="scientific">Coptotermes formosanus</name>
    <name type="common">Formosan subterranean termite</name>
    <dbReference type="NCBI Taxonomy" id="36987"/>
    <lineage>
        <taxon>Eukaryota</taxon>
        <taxon>Metazoa</taxon>
        <taxon>Ecdysozoa</taxon>
        <taxon>Arthropoda</taxon>
        <taxon>Hexapoda</taxon>
        <taxon>Insecta</taxon>
        <taxon>Pterygota</taxon>
        <taxon>Neoptera</taxon>
        <taxon>Polyneoptera</taxon>
        <taxon>Dictyoptera</taxon>
        <taxon>Blattodea</taxon>
        <taxon>Blattoidea</taxon>
        <taxon>Termitoidae</taxon>
        <taxon>Rhinotermitidae</taxon>
        <taxon>Coptotermes</taxon>
    </lineage>
</organism>
<keyword evidence="1" id="KW-0732">Signal</keyword>
<keyword evidence="3" id="KW-1185">Reference proteome</keyword>
<feature type="signal peptide" evidence="1">
    <location>
        <begin position="1"/>
        <end position="16"/>
    </location>
</feature>
<protein>
    <recommendedName>
        <fullName evidence="4">SGNH hydrolase-type esterase domain-containing protein</fullName>
    </recommendedName>
</protein>
<evidence type="ECO:0000313" key="2">
    <source>
        <dbReference type="EMBL" id="GFG29350.1"/>
    </source>
</evidence>
<feature type="chain" id="PRO_5027101421" description="SGNH hydrolase-type esterase domain-containing protein" evidence="1">
    <location>
        <begin position="17"/>
        <end position="254"/>
    </location>
</feature>
<dbReference type="AlphaFoldDB" id="A0A6L2PD37"/>
<name>A0A6L2PD37_COPFO</name>
<reference evidence="3" key="1">
    <citation type="submission" date="2020-01" db="EMBL/GenBank/DDBJ databases">
        <title>Draft genome sequence of the Termite Coptotermes fromosanus.</title>
        <authorList>
            <person name="Itakura S."/>
            <person name="Yosikawa Y."/>
            <person name="Umezawa K."/>
        </authorList>
    </citation>
    <scope>NUCLEOTIDE SEQUENCE [LARGE SCALE GENOMIC DNA]</scope>
</reference>
<dbReference type="InterPro" id="IPR036514">
    <property type="entry name" value="SGNH_hydro_sf"/>
</dbReference>